<name>A0A2P2MRT6_RHIMU</name>
<dbReference type="EMBL" id="GGEC01052431">
    <property type="protein sequence ID" value="MBX32915.1"/>
    <property type="molecule type" value="Transcribed_RNA"/>
</dbReference>
<evidence type="ECO:0000313" key="1">
    <source>
        <dbReference type="EMBL" id="MBX32915.1"/>
    </source>
</evidence>
<reference evidence="1" key="1">
    <citation type="submission" date="2018-02" db="EMBL/GenBank/DDBJ databases">
        <title>Rhizophora mucronata_Transcriptome.</title>
        <authorList>
            <person name="Meera S.P."/>
            <person name="Sreeshan A."/>
            <person name="Augustine A."/>
        </authorList>
    </citation>
    <scope>NUCLEOTIDE SEQUENCE</scope>
    <source>
        <tissue evidence="1">Leaf</tissue>
    </source>
</reference>
<sequence>MIYAILRKRKIEISQPVNLTNPTHSQIYEKLSWDKIHISVLQEDDDTSFDDTIW</sequence>
<dbReference type="AlphaFoldDB" id="A0A2P2MRT6"/>
<protein>
    <submittedName>
        <fullName evidence="1">Uncharacterized protein</fullName>
    </submittedName>
</protein>
<proteinExistence type="predicted"/>
<organism evidence="1">
    <name type="scientific">Rhizophora mucronata</name>
    <name type="common">Asiatic mangrove</name>
    <dbReference type="NCBI Taxonomy" id="61149"/>
    <lineage>
        <taxon>Eukaryota</taxon>
        <taxon>Viridiplantae</taxon>
        <taxon>Streptophyta</taxon>
        <taxon>Embryophyta</taxon>
        <taxon>Tracheophyta</taxon>
        <taxon>Spermatophyta</taxon>
        <taxon>Magnoliopsida</taxon>
        <taxon>eudicotyledons</taxon>
        <taxon>Gunneridae</taxon>
        <taxon>Pentapetalae</taxon>
        <taxon>rosids</taxon>
        <taxon>fabids</taxon>
        <taxon>Malpighiales</taxon>
        <taxon>Rhizophoraceae</taxon>
        <taxon>Rhizophora</taxon>
    </lineage>
</organism>
<accession>A0A2P2MRT6</accession>